<gene>
    <name evidence="2" type="primary">LOC111602594</name>
</gene>
<dbReference type="Proteomes" id="UP000504633">
    <property type="component" value="Unplaced"/>
</dbReference>
<dbReference type="OrthoDB" id="7804920at2759"/>
<dbReference type="KEGG" id="dhe:111602594"/>
<accession>A0A6J1M3I4</accession>
<sequence>MASNDIDFNDEFEKYLSRMFYIKPCEVTSKCDESNVEYFGVLSLTDVRSPDRKLWYIYYSKQPEVDETLSRIFHKYGKKNMCEIFRKHTFSGVGLRARVKAFFYEKRWHVKGNLLEAPAKSSFNNDQMIKIITDLHHEERKMLYSFLCMKHNGVRTYFH</sequence>
<dbReference type="OMA" id="HFKGLKW"/>
<dbReference type="RefSeq" id="XP_023175521.1">
    <property type="nucleotide sequence ID" value="XM_023319753.2"/>
</dbReference>
<proteinExistence type="predicted"/>
<evidence type="ECO:0000313" key="1">
    <source>
        <dbReference type="Proteomes" id="UP000504633"/>
    </source>
</evidence>
<keyword evidence="1" id="KW-1185">Reference proteome</keyword>
<protein>
    <submittedName>
        <fullName evidence="2">Uncharacterized protein LOC111602594</fullName>
    </submittedName>
</protein>
<dbReference type="AlphaFoldDB" id="A0A6J1M3I4"/>
<dbReference type="GeneID" id="111602594"/>
<reference evidence="2" key="1">
    <citation type="submission" date="2025-08" db="UniProtKB">
        <authorList>
            <consortium name="RefSeq"/>
        </authorList>
    </citation>
    <scope>IDENTIFICATION</scope>
    <source>
        <strain evidence="2">15085-1641.00</strain>
        <tissue evidence="2">Whole body</tissue>
    </source>
</reference>
<organism evidence="1 2">
    <name type="scientific">Drosophila hydei</name>
    <name type="common">Fruit fly</name>
    <dbReference type="NCBI Taxonomy" id="7224"/>
    <lineage>
        <taxon>Eukaryota</taxon>
        <taxon>Metazoa</taxon>
        <taxon>Ecdysozoa</taxon>
        <taxon>Arthropoda</taxon>
        <taxon>Hexapoda</taxon>
        <taxon>Insecta</taxon>
        <taxon>Pterygota</taxon>
        <taxon>Neoptera</taxon>
        <taxon>Endopterygota</taxon>
        <taxon>Diptera</taxon>
        <taxon>Brachycera</taxon>
        <taxon>Muscomorpha</taxon>
        <taxon>Ephydroidea</taxon>
        <taxon>Drosophilidae</taxon>
        <taxon>Drosophila</taxon>
    </lineage>
</organism>
<name>A0A6J1M3I4_DROHY</name>
<evidence type="ECO:0000313" key="2">
    <source>
        <dbReference type="RefSeq" id="XP_023175521.1"/>
    </source>
</evidence>